<keyword evidence="4" id="KW-0732">Signal</keyword>
<name>A0A3N0GUC4_9ACTN</name>
<organism evidence="5 6">
    <name type="scientific">Nocardioides pocheonensis</name>
    <dbReference type="NCBI Taxonomy" id="661485"/>
    <lineage>
        <taxon>Bacteria</taxon>
        <taxon>Bacillati</taxon>
        <taxon>Actinomycetota</taxon>
        <taxon>Actinomycetes</taxon>
        <taxon>Propionibacteriales</taxon>
        <taxon>Nocardioidaceae</taxon>
        <taxon>Nocardioides</taxon>
    </lineage>
</organism>
<accession>A0A3N0GUC4</accession>
<dbReference type="InterPro" id="IPR029046">
    <property type="entry name" value="LolA/LolB/LppX"/>
</dbReference>
<evidence type="ECO:0000313" key="5">
    <source>
        <dbReference type="EMBL" id="RNM16064.1"/>
    </source>
</evidence>
<comment type="caution">
    <text evidence="5">The sequence shown here is derived from an EMBL/GenBank/DDBJ whole genome shotgun (WGS) entry which is preliminary data.</text>
</comment>
<dbReference type="OrthoDB" id="5143207at2"/>
<dbReference type="CDD" id="cd16334">
    <property type="entry name" value="LppX-like"/>
    <property type="match status" value="1"/>
</dbReference>
<dbReference type="SUPFAM" id="SSF89392">
    <property type="entry name" value="Prokaryotic lipoproteins and lipoprotein localization factors"/>
    <property type="match status" value="1"/>
</dbReference>
<evidence type="ECO:0000256" key="4">
    <source>
        <dbReference type="SAM" id="SignalP"/>
    </source>
</evidence>
<protein>
    <submittedName>
        <fullName evidence="5">LppX_LprAFG lipoprotein</fullName>
    </submittedName>
</protein>
<evidence type="ECO:0000256" key="3">
    <source>
        <dbReference type="ARBA" id="ARBA00022475"/>
    </source>
</evidence>
<dbReference type="RefSeq" id="WP_123222317.1">
    <property type="nucleotide sequence ID" value="NZ_RJSF01000019.1"/>
</dbReference>
<feature type="signal peptide" evidence="4">
    <location>
        <begin position="1"/>
        <end position="27"/>
    </location>
</feature>
<gene>
    <name evidence="5" type="ORF">EFL26_07885</name>
</gene>
<keyword evidence="3" id="KW-0472">Membrane</keyword>
<sequence length="231" mass="24101">MIRRTAALSVVLTVLLALTGCGGGSTAATKGKSTHQVLALAKQKFDKAKSVHLQLATQDKPTKGDAVLGADGTLTHQPAFEGKVTVVLGGFNAEVPVVSIGGKVFAKLPLTPKYVAIDPSEYGSPDPADFADPSKGISGLLLRLQGAKKSGQKRDGDQVLTTYTGTLTGDLVQPIIPSADKARSYATTVGIDQDGRISTLRIVGGFFAHDGDVTYDVTFTDYDKNVKISAP</sequence>
<dbReference type="Pfam" id="PF07161">
    <property type="entry name" value="LppX_LprAFG"/>
    <property type="match status" value="1"/>
</dbReference>
<keyword evidence="3" id="KW-1003">Cell membrane</keyword>
<evidence type="ECO:0000256" key="2">
    <source>
        <dbReference type="ARBA" id="ARBA00009194"/>
    </source>
</evidence>
<dbReference type="AlphaFoldDB" id="A0A3N0GUC4"/>
<comment type="subcellular location">
    <subcellularLocation>
        <location evidence="1">Cell envelope</location>
    </subcellularLocation>
</comment>
<keyword evidence="5" id="KW-0449">Lipoprotein</keyword>
<dbReference type="GO" id="GO:0030313">
    <property type="term" value="C:cell envelope"/>
    <property type="evidence" value="ECO:0007669"/>
    <property type="project" value="UniProtKB-SubCell"/>
</dbReference>
<dbReference type="Gene3D" id="2.50.20.20">
    <property type="match status" value="1"/>
</dbReference>
<dbReference type="InterPro" id="IPR009830">
    <property type="entry name" value="LppX/LprAFG"/>
</dbReference>
<evidence type="ECO:0000313" key="6">
    <source>
        <dbReference type="Proteomes" id="UP000279994"/>
    </source>
</evidence>
<reference evidence="5 6" key="1">
    <citation type="submission" date="2018-11" db="EMBL/GenBank/DDBJ databases">
        <authorList>
            <person name="Li F."/>
        </authorList>
    </citation>
    <scope>NUCLEOTIDE SEQUENCE [LARGE SCALE GENOMIC DNA]</scope>
    <source>
        <strain evidence="5 6">Gsoil 818</strain>
    </source>
</reference>
<comment type="similarity">
    <text evidence="2">Belongs to the LppX/LprAFG lipoprotein family.</text>
</comment>
<dbReference type="EMBL" id="RJSF01000019">
    <property type="protein sequence ID" value="RNM16064.1"/>
    <property type="molecule type" value="Genomic_DNA"/>
</dbReference>
<feature type="chain" id="PRO_5017932651" evidence="4">
    <location>
        <begin position="28"/>
        <end position="231"/>
    </location>
</feature>
<dbReference type="PROSITE" id="PS51257">
    <property type="entry name" value="PROKAR_LIPOPROTEIN"/>
    <property type="match status" value="1"/>
</dbReference>
<evidence type="ECO:0000256" key="1">
    <source>
        <dbReference type="ARBA" id="ARBA00004196"/>
    </source>
</evidence>
<proteinExistence type="inferred from homology"/>
<keyword evidence="6" id="KW-1185">Reference proteome</keyword>
<dbReference type="Proteomes" id="UP000279994">
    <property type="component" value="Unassembled WGS sequence"/>
</dbReference>